<dbReference type="Pfam" id="PF07690">
    <property type="entry name" value="MFS_1"/>
    <property type="match status" value="1"/>
</dbReference>
<feature type="transmembrane region" description="Helical" evidence="6">
    <location>
        <begin position="40"/>
        <end position="59"/>
    </location>
</feature>
<keyword evidence="3 6" id="KW-0812">Transmembrane</keyword>
<dbReference type="EMBL" id="JAPVEA010000002">
    <property type="protein sequence ID" value="KAJ5459728.1"/>
    <property type="molecule type" value="Genomic_DNA"/>
</dbReference>
<dbReference type="InterPro" id="IPR020846">
    <property type="entry name" value="MFS_dom"/>
</dbReference>
<reference evidence="8" key="2">
    <citation type="journal article" date="2023" name="IMA Fungus">
        <title>Comparative genomic study of the Penicillium genus elucidates a diverse pangenome and 15 lateral gene transfer events.</title>
        <authorList>
            <person name="Petersen C."/>
            <person name="Sorensen T."/>
            <person name="Nielsen M.R."/>
            <person name="Sondergaard T.E."/>
            <person name="Sorensen J.L."/>
            <person name="Fitzpatrick D.A."/>
            <person name="Frisvad J.C."/>
            <person name="Nielsen K.L."/>
        </authorList>
    </citation>
    <scope>NUCLEOTIDE SEQUENCE</scope>
    <source>
        <strain evidence="8">IBT 16125</strain>
    </source>
</reference>
<dbReference type="Proteomes" id="UP001213681">
    <property type="component" value="Unassembled WGS sequence"/>
</dbReference>
<dbReference type="AlphaFoldDB" id="A0AAD6G622"/>
<organism evidence="8 9">
    <name type="scientific">Penicillium daleae</name>
    <dbReference type="NCBI Taxonomy" id="63821"/>
    <lineage>
        <taxon>Eukaryota</taxon>
        <taxon>Fungi</taxon>
        <taxon>Dikarya</taxon>
        <taxon>Ascomycota</taxon>
        <taxon>Pezizomycotina</taxon>
        <taxon>Eurotiomycetes</taxon>
        <taxon>Eurotiomycetidae</taxon>
        <taxon>Eurotiales</taxon>
        <taxon>Aspergillaceae</taxon>
        <taxon>Penicillium</taxon>
    </lineage>
</organism>
<evidence type="ECO:0000256" key="3">
    <source>
        <dbReference type="ARBA" id="ARBA00022692"/>
    </source>
</evidence>
<comment type="caution">
    <text evidence="8">The sequence shown here is derived from an EMBL/GenBank/DDBJ whole genome shotgun (WGS) entry which is preliminary data.</text>
</comment>
<dbReference type="PANTHER" id="PTHR23502">
    <property type="entry name" value="MAJOR FACILITATOR SUPERFAMILY"/>
    <property type="match status" value="1"/>
</dbReference>
<protein>
    <submittedName>
        <fullName evidence="8">MFS general substrate transporter</fullName>
    </submittedName>
</protein>
<comment type="subcellular location">
    <subcellularLocation>
        <location evidence="1">Membrane</location>
        <topology evidence="1">Multi-pass membrane protein</topology>
    </subcellularLocation>
</comment>
<keyword evidence="4 6" id="KW-1133">Transmembrane helix</keyword>
<sequence length="421" mass="46732">MAHTARPEDKVSSFIPFKITQALFPLLTASFSDQRGRRPVFIVCLAVYLSANIGLALQTSYGGLMALRCLQSFGSSSLSVVGIAYLSDILTRAERSKYRIYTSSGYTLSHLVGPVTGGLLAQFLGWRSVFWFLAIFAAVTLLFILVFLRESCRALVHNGEVPPQRWNRALIDFLHPLEYRQDTPWPRTPGRTRGVLDTIRLLSHRSTCLLSIFSAVLLCGNMAIFVSIPVLFQDQYGFQPWQVGLTYVPYAVGGFAARWIVAPLTTKNKQRYRRCIGVEAMDRSPQELPFERACLQVILPLVYMACIWMAVYGWLMKRNVHPAGPLVMLCFAGNAITGANIGITGLLLAIHRRRPAVVLAAANLVRFLCAAGAVAGILPLVKTVGIGWTGSIMAGVYLLFSGLLWVVFCYGHHWRTIEQKE</sequence>
<dbReference type="InterPro" id="IPR036259">
    <property type="entry name" value="MFS_trans_sf"/>
</dbReference>
<dbReference type="GeneID" id="81594906"/>
<dbReference type="PANTHER" id="PTHR23502:SF51">
    <property type="entry name" value="QUINIDINE RESISTANCE PROTEIN 1-RELATED"/>
    <property type="match status" value="1"/>
</dbReference>
<dbReference type="Gene3D" id="1.20.1250.20">
    <property type="entry name" value="MFS general substrate transporter like domains"/>
    <property type="match status" value="1"/>
</dbReference>
<evidence type="ECO:0000256" key="5">
    <source>
        <dbReference type="ARBA" id="ARBA00023136"/>
    </source>
</evidence>
<feature type="transmembrane region" description="Helical" evidence="6">
    <location>
        <begin position="98"/>
        <end position="123"/>
    </location>
</feature>
<reference evidence="8" key="1">
    <citation type="submission" date="2022-12" db="EMBL/GenBank/DDBJ databases">
        <authorList>
            <person name="Petersen C."/>
        </authorList>
    </citation>
    <scope>NUCLEOTIDE SEQUENCE</scope>
    <source>
        <strain evidence="8">IBT 16125</strain>
    </source>
</reference>
<keyword evidence="5 6" id="KW-0472">Membrane</keyword>
<dbReference type="GO" id="GO:0022857">
    <property type="term" value="F:transmembrane transporter activity"/>
    <property type="evidence" value="ECO:0007669"/>
    <property type="project" value="InterPro"/>
</dbReference>
<dbReference type="PROSITE" id="PS50850">
    <property type="entry name" value="MFS"/>
    <property type="match status" value="1"/>
</dbReference>
<feature type="transmembrane region" description="Helical" evidence="6">
    <location>
        <begin position="386"/>
        <end position="410"/>
    </location>
</feature>
<evidence type="ECO:0000256" key="6">
    <source>
        <dbReference type="SAM" id="Phobius"/>
    </source>
</evidence>
<feature type="transmembrane region" description="Helical" evidence="6">
    <location>
        <begin position="293"/>
        <end position="314"/>
    </location>
</feature>
<evidence type="ECO:0000256" key="2">
    <source>
        <dbReference type="ARBA" id="ARBA00022448"/>
    </source>
</evidence>
<keyword evidence="2" id="KW-0813">Transport</keyword>
<feature type="domain" description="Major facilitator superfamily (MFS) profile" evidence="7">
    <location>
        <begin position="1"/>
        <end position="421"/>
    </location>
</feature>
<feature type="transmembrane region" description="Helical" evidence="6">
    <location>
        <begin position="208"/>
        <end position="232"/>
    </location>
</feature>
<evidence type="ECO:0000313" key="9">
    <source>
        <dbReference type="Proteomes" id="UP001213681"/>
    </source>
</evidence>
<dbReference type="InterPro" id="IPR011701">
    <property type="entry name" value="MFS"/>
</dbReference>
<accession>A0AAD6G622</accession>
<feature type="transmembrane region" description="Helical" evidence="6">
    <location>
        <begin position="244"/>
        <end position="264"/>
    </location>
</feature>
<dbReference type="GO" id="GO:0005886">
    <property type="term" value="C:plasma membrane"/>
    <property type="evidence" value="ECO:0007669"/>
    <property type="project" value="TreeGrafter"/>
</dbReference>
<proteinExistence type="predicted"/>
<keyword evidence="9" id="KW-1185">Reference proteome</keyword>
<feature type="transmembrane region" description="Helical" evidence="6">
    <location>
        <begin position="326"/>
        <end position="350"/>
    </location>
</feature>
<evidence type="ECO:0000313" key="8">
    <source>
        <dbReference type="EMBL" id="KAJ5459728.1"/>
    </source>
</evidence>
<evidence type="ECO:0000256" key="1">
    <source>
        <dbReference type="ARBA" id="ARBA00004141"/>
    </source>
</evidence>
<gene>
    <name evidence="8" type="ORF">N7458_001280</name>
</gene>
<dbReference type="SUPFAM" id="SSF103473">
    <property type="entry name" value="MFS general substrate transporter"/>
    <property type="match status" value="1"/>
</dbReference>
<feature type="transmembrane region" description="Helical" evidence="6">
    <location>
        <begin position="129"/>
        <end position="148"/>
    </location>
</feature>
<name>A0AAD6G622_9EURO</name>
<feature type="transmembrane region" description="Helical" evidence="6">
    <location>
        <begin position="357"/>
        <end position="380"/>
    </location>
</feature>
<evidence type="ECO:0000259" key="7">
    <source>
        <dbReference type="PROSITE" id="PS50850"/>
    </source>
</evidence>
<evidence type="ECO:0000256" key="4">
    <source>
        <dbReference type="ARBA" id="ARBA00022989"/>
    </source>
</evidence>
<dbReference type="RefSeq" id="XP_056768770.1">
    <property type="nucleotide sequence ID" value="XM_056904663.1"/>
</dbReference>
<feature type="transmembrane region" description="Helical" evidence="6">
    <location>
        <begin position="65"/>
        <end position="86"/>
    </location>
</feature>